<evidence type="ECO:0000313" key="3">
    <source>
        <dbReference type="Proteomes" id="UP000661918"/>
    </source>
</evidence>
<keyword evidence="3" id="KW-1185">Reference proteome</keyword>
<protein>
    <recommendedName>
        <fullName evidence="1">N-acetyltransferase domain-containing protein</fullName>
    </recommendedName>
</protein>
<reference evidence="3" key="1">
    <citation type="journal article" date="2019" name="Int. J. Syst. Evol. Microbiol.">
        <title>The Global Catalogue of Microorganisms (GCM) 10K type strain sequencing project: providing services to taxonomists for standard genome sequencing and annotation.</title>
        <authorList>
            <consortium name="The Broad Institute Genomics Platform"/>
            <consortium name="The Broad Institute Genome Sequencing Center for Infectious Disease"/>
            <person name="Wu L."/>
            <person name="Ma J."/>
        </authorList>
    </citation>
    <scope>NUCLEOTIDE SEQUENCE [LARGE SCALE GENOMIC DNA]</scope>
    <source>
        <strain evidence="3">JCM 15443</strain>
    </source>
</reference>
<dbReference type="InterPro" id="IPR000182">
    <property type="entry name" value="GNAT_dom"/>
</dbReference>
<feature type="domain" description="N-acetyltransferase" evidence="1">
    <location>
        <begin position="1"/>
        <end position="132"/>
    </location>
</feature>
<organism evidence="2 3">
    <name type="scientific">Deinococcus aerophilus</name>
    <dbReference type="NCBI Taxonomy" id="522488"/>
    <lineage>
        <taxon>Bacteria</taxon>
        <taxon>Thermotogati</taxon>
        <taxon>Deinococcota</taxon>
        <taxon>Deinococci</taxon>
        <taxon>Deinococcales</taxon>
        <taxon>Deinococcaceae</taxon>
        <taxon>Deinococcus</taxon>
    </lineage>
</organism>
<dbReference type="RefSeq" id="WP_188904534.1">
    <property type="nucleotide sequence ID" value="NZ_BMOM01000019.1"/>
</dbReference>
<dbReference type="EMBL" id="BMOM01000019">
    <property type="protein sequence ID" value="GGM14070.1"/>
    <property type="molecule type" value="Genomic_DNA"/>
</dbReference>
<proteinExistence type="predicted"/>
<accession>A0ABQ2GVT7</accession>
<comment type="caution">
    <text evidence="2">The sequence shown here is derived from an EMBL/GenBank/DDBJ whole genome shotgun (WGS) entry which is preliminary data.</text>
</comment>
<dbReference type="PROSITE" id="PS51186">
    <property type="entry name" value="GNAT"/>
    <property type="match status" value="1"/>
</dbReference>
<dbReference type="InterPro" id="IPR016181">
    <property type="entry name" value="Acyl_CoA_acyltransferase"/>
</dbReference>
<dbReference type="Pfam" id="PF00583">
    <property type="entry name" value="Acetyltransf_1"/>
    <property type="match status" value="1"/>
</dbReference>
<gene>
    <name evidence="2" type="ORF">GCM10010841_23340</name>
</gene>
<sequence length="141" mass="15623">MLIHTEPTPATEELLTRAMFPDPVRIARALATYRTAEDRRIFAWKTGGEVVSAAGLHVGHGEAEVLHVGTRPDMEGQGYGRALLHAVLIRLQLNRMTAETDDDAVDFYRRSGFGVVETQDRGGRRRYLCTLTPGKADQPCC</sequence>
<evidence type="ECO:0000259" key="1">
    <source>
        <dbReference type="PROSITE" id="PS51186"/>
    </source>
</evidence>
<dbReference type="Proteomes" id="UP000661918">
    <property type="component" value="Unassembled WGS sequence"/>
</dbReference>
<dbReference type="Gene3D" id="3.40.630.30">
    <property type="match status" value="1"/>
</dbReference>
<dbReference type="CDD" id="cd04301">
    <property type="entry name" value="NAT_SF"/>
    <property type="match status" value="1"/>
</dbReference>
<evidence type="ECO:0000313" key="2">
    <source>
        <dbReference type="EMBL" id="GGM14070.1"/>
    </source>
</evidence>
<dbReference type="SUPFAM" id="SSF55729">
    <property type="entry name" value="Acyl-CoA N-acyltransferases (Nat)"/>
    <property type="match status" value="1"/>
</dbReference>
<name>A0ABQ2GVT7_9DEIO</name>